<name>A0A103UHR4_BURCE</name>
<dbReference type="InterPro" id="IPR010546">
    <property type="entry name" value="DUF1120"/>
</dbReference>
<dbReference type="RefSeq" id="WP_059523815.1">
    <property type="nucleotide sequence ID" value="NZ_LOXZ01000030.1"/>
</dbReference>
<evidence type="ECO:0000256" key="1">
    <source>
        <dbReference type="SAM" id="SignalP"/>
    </source>
</evidence>
<dbReference type="AlphaFoldDB" id="A0A103UHR4"/>
<keyword evidence="1" id="KW-0732">Signal</keyword>
<dbReference type="Pfam" id="PF06551">
    <property type="entry name" value="DUF1120"/>
    <property type="match status" value="1"/>
</dbReference>
<evidence type="ECO:0008006" key="4">
    <source>
        <dbReference type="Google" id="ProtNLM"/>
    </source>
</evidence>
<sequence>MKKRIIEAALAGAALSLASASFAGAPVPGPTATLTVTGTITPPACTLSLGANGNAAFGTTQLSSISNNATGTVLTNPQTVPLTITCTGNTQVAFGVKDNRATSVVSGLTANWASGIAAGTTSATNAFGLGQSSSKNIGAYTLTANTFAVGGATKTPATITLANETLAPAASTSAGLAVNPSDATNLITWADSTSSTAASTGSTFTANIVVTPTVNQSSALPTSGNITFDGNATFTVYYL</sequence>
<evidence type="ECO:0000313" key="3">
    <source>
        <dbReference type="Proteomes" id="UP000069001"/>
    </source>
</evidence>
<feature type="signal peptide" evidence="1">
    <location>
        <begin position="1"/>
        <end position="25"/>
    </location>
</feature>
<feature type="chain" id="PRO_5007118327" description="DUF1120 domain-containing protein" evidence="1">
    <location>
        <begin position="26"/>
        <end position="239"/>
    </location>
</feature>
<organism evidence="2 3">
    <name type="scientific">Burkholderia cepacia</name>
    <name type="common">Pseudomonas cepacia</name>
    <dbReference type="NCBI Taxonomy" id="292"/>
    <lineage>
        <taxon>Bacteria</taxon>
        <taxon>Pseudomonadati</taxon>
        <taxon>Pseudomonadota</taxon>
        <taxon>Betaproteobacteria</taxon>
        <taxon>Burkholderiales</taxon>
        <taxon>Burkholderiaceae</taxon>
        <taxon>Burkholderia</taxon>
        <taxon>Burkholderia cepacia complex</taxon>
    </lineage>
</organism>
<proteinExistence type="predicted"/>
<evidence type="ECO:0000313" key="2">
    <source>
        <dbReference type="EMBL" id="KVK80148.1"/>
    </source>
</evidence>
<reference evidence="2 3" key="1">
    <citation type="submission" date="2015-11" db="EMBL/GenBank/DDBJ databases">
        <title>Expanding the genomic diversity of Burkholderia species for the development of highly accurate diagnostics.</title>
        <authorList>
            <person name="Sahl J."/>
            <person name="Keim P."/>
            <person name="Wagner D."/>
        </authorList>
    </citation>
    <scope>NUCLEOTIDE SEQUENCE [LARGE SCALE GENOMIC DNA]</scope>
    <source>
        <strain evidence="2 3">MSMB1302</strain>
    </source>
</reference>
<dbReference type="Proteomes" id="UP000069001">
    <property type="component" value="Unassembled WGS sequence"/>
</dbReference>
<gene>
    <name evidence="2" type="ORF">WS90_02080</name>
</gene>
<accession>A0A103UHR4</accession>
<comment type="caution">
    <text evidence="2">The sequence shown here is derived from an EMBL/GenBank/DDBJ whole genome shotgun (WGS) entry which is preliminary data.</text>
</comment>
<protein>
    <recommendedName>
        <fullName evidence="4">DUF1120 domain-containing protein</fullName>
    </recommendedName>
</protein>
<dbReference type="EMBL" id="LOYH01000062">
    <property type="protein sequence ID" value="KVK80148.1"/>
    <property type="molecule type" value="Genomic_DNA"/>
</dbReference>